<organism evidence="1 2">
    <name type="scientific">Fusarium decemcellulare</name>
    <dbReference type="NCBI Taxonomy" id="57161"/>
    <lineage>
        <taxon>Eukaryota</taxon>
        <taxon>Fungi</taxon>
        <taxon>Dikarya</taxon>
        <taxon>Ascomycota</taxon>
        <taxon>Pezizomycotina</taxon>
        <taxon>Sordariomycetes</taxon>
        <taxon>Hypocreomycetidae</taxon>
        <taxon>Hypocreales</taxon>
        <taxon>Nectriaceae</taxon>
        <taxon>Fusarium</taxon>
        <taxon>Fusarium decemcellulare species complex</taxon>
    </lineage>
</organism>
<name>A0ACC1STR5_9HYPO</name>
<comment type="caution">
    <text evidence="1">The sequence shown here is derived from an EMBL/GenBank/DDBJ whole genome shotgun (WGS) entry which is preliminary data.</text>
</comment>
<protein>
    <submittedName>
        <fullName evidence="1">Uncharacterized protein</fullName>
    </submittedName>
</protein>
<gene>
    <name evidence="1" type="ORF">NM208_g2112</name>
</gene>
<keyword evidence="2" id="KW-1185">Reference proteome</keyword>
<proteinExistence type="predicted"/>
<dbReference type="Proteomes" id="UP001148629">
    <property type="component" value="Unassembled WGS sequence"/>
</dbReference>
<dbReference type="EMBL" id="JANRMS010000121">
    <property type="protein sequence ID" value="KAJ3546214.1"/>
    <property type="molecule type" value="Genomic_DNA"/>
</dbReference>
<sequence length="673" mass="71442">MNDSPLASLTTLCASISIRAVSSAAEANRVASGLDQDDQHALQLTLVSTALDQLKRHAAQLEEALNVSAAISQRLRAVLGRSLTACESTMGTLHKRLMGLQPGLLGISDASFLVSHGSFLVTYGQLFVFLIDVLTLGERAQQDQRLDSPTGKQIIDQAETQTRLTANLRDVQSDIDSSSDYTEHSNDQGPVTDNVDAPPPYLMSTTVSPVPASPVDGPGRSKGFSLFKALTSGLRSKPDPFVSALCQAVMHGDERQVSGLISQGANVNGRNEDGNTPLKCTIISDQAGAARLLLSAGAKPSSTSWSELPPLFQAASIGSLNVARVLIESGASVHSKAMSGQPHFADAVVKGNVAGIRFLLSNGADANTRVITGEAVIAQEAKKDNVELVRLLLDHGADANATDIVGNPILATAVDSGHVDMIGLLLDKGANMDARNILGTTVLEHAICKKRLDIAKQLLAGGANPGGTDITSQPILIKVIRNALLKSEQKVEAVRLLLDKGADPDTVDIVYGLPAICHAVEMPSVRVVEELLCHDAKTKVRMLSGQTLLTYSIDVNRREYIKVLLDYGVDVNEVDGLNRTPVMLALMRVDYNLTKLLADYGADAMAEVNGGAVKFIRALKRNDFLELFRPTDGVTSTSTMAERNSPRVPDHGAETSASAEVPPPSYEAAAGKY</sequence>
<accession>A0ACC1STR5</accession>
<evidence type="ECO:0000313" key="1">
    <source>
        <dbReference type="EMBL" id="KAJ3546214.1"/>
    </source>
</evidence>
<reference evidence="1" key="1">
    <citation type="submission" date="2022-08" db="EMBL/GenBank/DDBJ databases">
        <title>Genome Sequence of Fusarium decemcellulare.</title>
        <authorList>
            <person name="Buettner E."/>
        </authorList>
    </citation>
    <scope>NUCLEOTIDE SEQUENCE</scope>
    <source>
        <strain evidence="1">Babe19</strain>
    </source>
</reference>
<evidence type="ECO:0000313" key="2">
    <source>
        <dbReference type="Proteomes" id="UP001148629"/>
    </source>
</evidence>